<keyword evidence="2" id="KW-1185">Reference proteome</keyword>
<evidence type="ECO:0000313" key="1">
    <source>
        <dbReference type="EMBL" id="WWQ64349.1"/>
    </source>
</evidence>
<sequence length="68" mass="7836">MAGKKDRWNNPHWHLLMVLPILIWLITERDAGMRFFEATGLTMWAVAYGRALAGRARARSAPDRDIRS</sequence>
<organism evidence="1 2">
    <name type="scientific">Streptomyces citrinus</name>
    <dbReference type="NCBI Taxonomy" id="3118173"/>
    <lineage>
        <taxon>Bacteria</taxon>
        <taxon>Bacillati</taxon>
        <taxon>Actinomycetota</taxon>
        <taxon>Actinomycetes</taxon>
        <taxon>Kitasatosporales</taxon>
        <taxon>Streptomycetaceae</taxon>
        <taxon>Streptomyces</taxon>
    </lineage>
</organism>
<gene>
    <name evidence="1" type="ORF">V2W30_14025</name>
</gene>
<protein>
    <submittedName>
        <fullName evidence="1">Uncharacterized protein</fullName>
    </submittedName>
</protein>
<dbReference type="EMBL" id="CP146022">
    <property type="protein sequence ID" value="WWQ64349.1"/>
    <property type="molecule type" value="Genomic_DNA"/>
</dbReference>
<evidence type="ECO:0000313" key="2">
    <source>
        <dbReference type="Proteomes" id="UP001432251"/>
    </source>
</evidence>
<accession>A0ACD5AB42</accession>
<reference evidence="1" key="1">
    <citation type="journal article" date="2025" name="Int. J. Syst. Evol. Microbiol.">
        <title>Streptomyces citrinus sp. nov., with yellow diffusible pigment.</title>
        <authorList>
            <person name="He Y."/>
            <person name="Yang E."/>
            <person name="Xu J."/>
            <person name="Sun Y."/>
            <person name="Sun L."/>
        </authorList>
    </citation>
    <scope>NUCLEOTIDE SEQUENCE</scope>
    <source>
        <strain evidence="1">Q6</strain>
    </source>
</reference>
<dbReference type="Proteomes" id="UP001432251">
    <property type="component" value="Chromosome"/>
</dbReference>
<proteinExistence type="predicted"/>
<name>A0ACD5AB42_9ACTN</name>